<evidence type="ECO:0000313" key="3">
    <source>
        <dbReference type="EMBL" id="KAL3716627.1"/>
    </source>
</evidence>
<comment type="caution">
    <text evidence="3">The sequence shown here is derived from an EMBL/GenBank/DDBJ whole genome shotgun (WGS) entry which is preliminary data.</text>
</comment>
<evidence type="ECO:0000313" key="4">
    <source>
        <dbReference type="Proteomes" id="UP001634007"/>
    </source>
</evidence>
<sequence>MAPHKEAFIAKWTESLTNVLISLLVEEVKKGNRPTCTYNKVGWNNIHAEFNKQTELHYNVIQLKNKVNKLKKQYSSFKKLLSQTGFGWDNVNKTVTVEDSSVWDSHIKDNIEWAKFKNEGFPQYPDLCIVFGDTYATGVYTAGNAEENAQEYVVSDEEDNGVSGDNGGGATIGDAEESNENDVDTGVLPSDATPTSVREKHKLNRTPNSKRRRKSNNHELGVTMKAIQEMIKLRTAKSTSDSITSEAPPPVAPPPVDPYSIAVVVAVLNGMSDLEQNLYNKAVNQACLNATWREAFMVALPERRRGLIESLQ</sequence>
<evidence type="ECO:0000256" key="1">
    <source>
        <dbReference type="SAM" id="MobiDB-lite"/>
    </source>
</evidence>
<protein>
    <recommendedName>
        <fullName evidence="2">Myb/SANT-like domain-containing protein</fullName>
    </recommendedName>
</protein>
<dbReference type="AlphaFoldDB" id="A0ABD3IQM8"/>
<dbReference type="InterPro" id="IPR024752">
    <property type="entry name" value="Myb/SANT-like_dom"/>
</dbReference>
<dbReference type="EMBL" id="JBJKBG010000011">
    <property type="protein sequence ID" value="KAL3716627.1"/>
    <property type="molecule type" value="Genomic_DNA"/>
</dbReference>
<feature type="compositionally biased region" description="Basic residues" evidence="1">
    <location>
        <begin position="199"/>
        <end position="215"/>
    </location>
</feature>
<name>A0ABD3IQM8_EUCGL</name>
<dbReference type="InterPro" id="IPR045026">
    <property type="entry name" value="LIMYB"/>
</dbReference>
<feature type="domain" description="Myb/SANT-like" evidence="2">
    <location>
        <begin position="11"/>
        <end position="105"/>
    </location>
</feature>
<keyword evidence="4" id="KW-1185">Reference proteome</keyword>
<gene>
    <name evidence="3" type="ORF">ACJRO7_008240</name>
</gene>
<dbReference type="Pfam" id="PF12776">
    <property type="entry name" value="Myb_DNA-bind_3"/>
    <property type="match status" value="1"/>
</dbReference>
<evidence type="ECO:0000259" key="2">
    <source>
        <dbReference type="Pfam" id="PF12776"/>
    </source>
</evidence>
<accession>A0ABD3IQM8</accession>
<reference evidence="3 4" key="1">
    <citation type="submission" date="2024-11" db="EMBL/GenBank/DDBJ databases">
        <title>Chromosome-level genome assembly of Eucalyptus globulus Labill. provides insights into its genome evolution.</title>
        <authorList>
            <person name="Li X."/>
        </authorList>
    </citation>
    <scope>NUCLEOTIDE SEQUENCE [LARGE SCALE GENOMIC DNA]</scope>
    <source>
        <strain evidence="3">CL2024</strain>
        <tissue evidence="3">Fresh tender leaves</tissue>
    </source>
</reference>
<dbReference type="Proteomes" id="UP001634007">
    <property type="component" value="Unassembled WGS sequence"/>
</dbReference>
<feature type="compositionally biased region" description="Acidic residues" evidence="1">
    <location>
        <begin position="174"/>
        <end position="183"/>
    </location>
</feature>
<organism evidence="3 4">
    <name type="scientific">Eucalyptus globulus</name>
    <name type="common">Tasmanian blue gum</name>
    <dbReference type="NCBI Taxonomy" id="34317"/>
    <lineage>
        <taxon>Eukaryota</taxon>
        <taxon>Viridiplantae</taxon>
        <taxon>Streptophyta</taxon>
        <taxon>Embryophyta</taxon>
        <taxon>Tracheophyta</taxon>
        <taxon>Spermatophyta</taxon>
        <taxon>Magnoliopsida</taxon>
        <taxon>eudicotyledons</taxon>
        <taxon>Gunneridae</taxon>
        <taxon>Pentapetalae</taxon>
        <taxon>rosids</taxon>
        <taxon>malvids</taxon>
        <taxon>Myrtales</taxon>
        <taxon>Myrtaceae</taxon>
        <taxon>Myrtoideae</taxon>
        <taxon>Eucalypteae</taxon>
        <taxon>Eucalyptus</taxon>
    </lineage>
</organism>
<proteinExistence type="predicted"/>
<dbReference type="PANTHER" id="PTHR47584:SF19">
    <property type="entry name" value="L10-INTERACTING MYB DOMAIN-CONTAINING PROTEIN-LIKE"/>
    <property type="match status" value="1"/>
</dbReference>
<dbReference type="PANTHER" id="PTHR47584">
    <property type="match status" value="1"/>
</dbReference>
<feature type="region of interest" description="Disordered" evidence="1">
    <location>
        <begin position="153"/>
        <end position="219"/>
    </location>
</feature>